<evidence type="ECO:0000313" key="6">
    <source>
        <dbReference type="EMBL" id="KAF6161023.1"/>
    </source>
</evidence>
<feature type="compositionally biased region" description="Low complexity" evidence="5">
    <location>
        <begin position="11"/>
        <end position="24"/>
    </location>
</feature>
<dbReference type="GO" id="GO:0009706">
    <property type="term" value="C:chloroplast inner membrane"/>
    <property type="evidence" value="ECO:0007669"/>
    <property type="project" value="TreeGrafter"/>
</dbReference>
<dbReference type="OrthoDB" id="507126at2759"/>
<keyword evidence="4" id="KW-0472">Membrane</keyword>
<dbReference type="InterPro" id="IPR039175">
    <property type="entry name" value="TIM22"/>
</dbReference>
<evidence type="ECO:0000313" key="7">
    <source>
        <dbReference type="Proteomes" id="UP000541444"/>
    </source>
</evidence>
<evidence type="ECO:0000256" key="5">
    <source>
        <dbReference type="SAM" id="MobiDB-lite"/>
    </source>
</evidence>
<organism evidence="6 7">
    <name type="scientific">Kingdonia uniflora</name>
    <dbReference type="NCBI Taxonomy" id="39325"/>
    <lineage>
        <taxon>Eukaryota</taxon>
        <taxon>Viridiplantae</taxon>
        <taxon>Streptophyta</taxon>
        <taxon>Embryophyta</taxon>
        <taxon>Tracheophyta</taxon>
        <taxon>Spermatophyta</taxon>
        <taxon>Magnoliopsida</taxon>
        <taxon>Ranunculales</taxon>
        <taxon>Circaeasteraceae</taxon>
        <taxon>Kingdonia</taxon>
    </lineage>
</organism>
<gene>
    <name evidence="6" type="ORF">GIB67_007664</name>
</gene>
<dbReference type="Pfam" id="PF02466">
    <property type="entry name" value="Tim17"/>
    <property type="match status" value="1"/>
</dbReference>
<dbReference type="CDD" id="cd09487">
    <property type="entry name" value="SAM_superfamily"/>
    <property type="match status" value="1"/>
</dbReference>
<evidence type="ECO:0000256" key="2">
    <source>
        <dbReference type="ARBA" id="ARBA00022692"/>
    </source>
</evidence>
<keyword evidence="7" id="KW-1185">Reference proteome</keyword>
<comment type="subcellular location">
    <subcellularLocation>
        <location evidence="1">Membrane</location>
        <topology evidence="1">Multi-pass membrane protein</topology>
    </subcellularLocation>
</comment>
<comment type="caution">
    <text evidence="6">The sequence shown here is derived from an EMBL/GenBank/DDBJ whole genome shotgun (WGS) entry which is preliminary data.</text>
</comment>
<dbReference type="AlphaFoldDB" id="A0A7J7N1L6"/>
<sequence length="261" mass="27953">MMEGRGDGVIGSSSTTGFPPSGTNPIAQLQVGLKDLENKYRNWATKKSLPVEASLATFTSAIQGAAIGGLMGTLTSPDIASSFLTATEAQTMNSLKQAQAFNGGPLIQARNITVMTGVNASISCIMKRFRGKDDIQTSVVAAFGYGALYSLISGMGGPNPNLAENMITTGATFALFQGGIFALGKRFSQPPTEDTFYTRIRGMLADLGLQCYEKNFKKGLLTNITLPLLIDSALRDVKIPPGPRLLIPNQIQREKELKERR</sequence>
<dbReference type="GO" id="GO:0008320">
    <property type="term" value="F:protein transmembrane transporter activity"/>
    <property type="evidence" value="ECO:0007669"/>
    <property type="project" value="TreeGrafter"/>
</dbReference>
<dbReference type="GO" id="GO:0045039">
    <property type="term" value="P:protein insertion into mitochondrial inner membrane"/>
    <property type="evidence" value="ECO:0007669"/>
    <property type="project" value="InterPro"/>
</dbReference>
<keyword evidence="3" id="KW-1133">Transmembrane helix</keyword>
<name>A0A7J7N1L6_9MAGN</name>
<proteinExistence type="predicted"/>
<dbReference type="PANTHER" id="PTHR14110:SF6">
    <property type="entry name" value="OS04G0405100 PROTEIN"/>
    <property type="match status" value="1"/>
</dbReference>
<dbReference type="GO" id="GO:0042721">
    <property type="term" value="C:TIM22 mitochondrial import inner membrane insertion complex"/>
    <property type="evidence" value="ECO:0007669"/>
    <property type="project" value="InterPro"/>
</dbReference>
<evidence type="ECO:0000256" key="3">
    <source>
        <dbReference type="ARBA" id="ARBA00022989"/>
    </source>
</evidence>
<dbReference type="PANTHER" id="PTHR14110">
    <property type="entry name" value="MITOCHONDRIAL IMPORT INNER MEMBRANE TRANSLOCASE SUBUNIT TIM22"/>
    <property type="match status" value="1"/>
</dbReference>
<protein>
    <submittedName>
        <fullName evidence="6">Uncharacterized protein</fullName>
    </submittedName>
</protein>
<dbReference type="Gene3D" id="1.10.150.50">
    <property type="entry name" value="Transcription Factor, Ets-1"/>
    <property type="match status" value="1"/>
</dbReference>
<dbReference type="EMBL" id="JACGCM010001144">
    <property type="protein sequence ID" value="KAF6161023.1"/>
    <property type="molecule type" value="Genomic_DNA"/>
</dbReference>
<dbReference type="InterPro" id="IPR013761">
    <property type="entry name" value="SAM/pointed_sf"/>
</dbReference>
<feature type="region of interest" description="Disordered" evidence="5">
    <location>
        <begin position="1"/>
        <end position="24"/>
    </location>
</feature>
<dbReference type="GO" id="GO:0045036">
    <property type="term" value="P:protein targeting to chloroplast"/>
    <property type="evidence" value="ECO:0007669"/>
    <property type="project" value="TreeGrafter"/>
</dbReference>
<reference evidence="6 7" key="1">
    <citation type="journal article" date="2020" name="IScience">
        <title>Genome Sequencing of the Endangered Kingdonia uniflora (Circaeasteraceae, Ranunculales) Reveals Potential Mechanisms of Evolutionary Specialization.</title>
        <authorList>
            <person name="Sun Y."/>
            <person name="Deng T."/>
            <person name="Zhang A."/>
            <person name="Moore M.J."/>
            <person name="Landis J.B."/>
            <person name="Lin N."/>
            <person name="Zhang H."/>
            <person name="Zhang X."/>
            <person name="Huang J."/>
            <person name="Zhang X."/>
            <person name="Sun H."/>
            <person name="Wang H."/>
        </authorList>
    </citation>
    <scope>NUCLEOTIDE SEQUENCE [LARGE SCALE GENOMIC DNA]</scope>
    <source>
        <strain evidence="6">TB1705</strain>
        <tissue evidence="6">Leaf</tissue>
    </source>
</reference>
<keyword evidence="2" id="KW-0812">Transmembrane</keyword>
<evidence type="ECO:0000256" key="4">
    <source>
        <dbReference type="ARBA" id="ARBA00023136"/>
    </source>
</evidence>
<evidence type="ECO:0000256" key="1">
    <source>
        <dbReference type="ARBA" id="ARBA00004141"/>
    </source>
</evidence>
<dbReference type="Proteomes" id="UP000541444">
    <property type="component" value="Unassembled WGS sequence"/>
</dbReference>
<accession>A0A7J7N1L6</accession>